<comment type="similarity">
    <text evidence="1 9 10">Belongs to the ferrochelatase family.</text>
</comment>
<dbReference type="GO" id="GO:0006783">
    <property type="term" value="P:heme biosynthetic process"/>
    <property type="evidence" value="ECO:0007669"/>
    <property type="project" value="UniProtKB-UniRule"/>
</dbReference>
<dbReference type="CDD" id="cd00419">
    <property type="entry name" value="Ferrochelatase_C"/>
    <property type="match status" value="1"/>
</dbReference>
<dbReference type="EC" id="4.98.1.1" evidence="9 10"/>
<dbReference type="InterPro" id="IPR019772">
    <property type="entry name" value="Ferrochelatase_AS"/>
</dbReference>
<dbReference type="GO" id="GO:0046872">
    <property type="term" value="F:metal ion binding"/>
    <property type="evidence" value="ECO:0007669"/>
    <property type="project" value="UniProtKB-KW"/>
</dbReference>
<comment type="function">
    <text evidence="9 10">Catalyzes the ferrous insertion into protoporphyrin IX.</text>
</comment>
<evidence type="ECO:0000256" key="1">
    <source>
        <dbReference type="ARBA" id="ARBA00007718"/>
    </source>
</evidence>
<keyword evidence="7 9" id="KW-0627">Porphyrin biosynthesis</keyword>
<dbReference type="InterPro" id="IPR033659">
    <property type="entry name" value="Ferrochelatase_N"/>
</dbReference>
<gene>
    <name evidence="9 11" type="primary">hemH</name>
    <name evidence="11" type="ORF">GCM10008179_14900</name>
</gene>
<organism evidence="11 12">
    <name type="scientific">Hansschlegelia plantiphila</name>
    <dbReference type="NCBI Taxonomy" id="374655"/>
    <lineage>
        <taxon>Bacteria</taxon>
        <taxon>Pseudomonadati</taxon>
        <taxon>Pseudomonadota</taxon>
        <taxon>Alphaproteobacteria</taxon>
        <taxon>Hyphomicrobiales</taxon>
        <taxon>Methylopilaceae</taxon>
        <taxon>Hansschlegelia</taxon>
    </lineage>
</organism>
<feature type="binding site" evidence="9">
    <location>
        <position position="300"/>
    </location>
    <ligand>
        <name>Fe(2+)</name>
        <dbReference type="ChEBI" id="CHEBI:29033"/>
    </ligand>
</feature>
<dbReference type="PANTHER" id="PTHR11108:SF1">
    <property type="entry name" value="FERROCHELATASE, MITOCHONDRIAL"/>
    <property type="match status" value="1"/>
</dbReference>
<evidence type="ECO:0000256" key="10">
    <source>
        <dbReference type="RuleBase" id="RU000607"/>
    </source>
</evidence>
<dbReference type="Pfam" id="PF00762">
    <property type="entry name" value="Ferrochelatase"/>
    <property type="match status" value="1"/>
</dbReference>
<dbReference type="Gene3D" id="3.40.50.1400">
    <property type="match status" value="2"/>
</dbReference>
<dbReference type="Proteomes" id="UP001143372">
    <property type="component" value="Unassembled WGS sequence"/>
</dbReference>
<name>A0A9W6J022_9HYPH</name>
<keyword evidence="2 9" id="KW-0963">Cytoplasm</keyword>
<proteinExistence type="inferred from homology"/>
<reference evidence="11" key="1">
    <citation type="journal article" date="2014" name="Int. J. Syst. Evol. Microbiol.">
        <title>Complete genome sequence of Corynebacterium casei LMG S-19264T (=DSM 44701T), isolated from a smear-ripened cheese.</title>
        <authorList>
            <consortium name="US DOE Joint Genome Institute (JGI-PGF)"/>
            <person name="Walter F."/>
            <person name="Albersmeier A."/>
            <person name="Kalinowski J."/>
            <person name="Ruckert C."/>
        </authorList>
    </citation>
    <scope>NUCLEOTIDE SEQUENCE</scope>
    <source>
        <strain evidence="11">VKM B-2347</strain>
    </source>
</reference>
<evidence type="ECO:0000256" key="6">
    <source>
        <dbReference type="ARBA" id="ARBA00023239"/>
    </source>
</evidence>
<evidence type="ECO:0000256" key="5">
    <source>
        <dbReference type="ARBA" id="ARBA00023133"/>
    </source>
</evidence>
<dbReference type="SUPFAM" id="SSF53800">
    <property type="entry name" value="Chelatase"/>
    <property type="match status" value="1"/>
</dbReference>
<dbReference type="InterPro" id="IPR033644">
    <property type="entry name" value="Ferrochelatase_C"/>
</dbReference>
<protein>
    <recommendedName>
        <fullName evidence="9 10">Ferrochelatase</fullName>
        <ecNumber evidence="9 10">4.98.1.1</ecNumber>
    </recommendedName>
    <alternativeName>
        <fullName evidence="9">Heme synthase</fullName>
    </alternativeName>
    <alternativeName>
        <fullName evidence="9">Protoheme ferro-lyase</fullName>
    </alternativeName>
</protein>
<dbReference type="EMBL" id="BSFI01000007">
    <property type="protein sequence ID" value="GLK67852.1"/>
    <property type="molecule type" value="Genomic_DNA"/>
</dbReference>
<evidence type="ECO:0000256" key="8">
    <source>
        <dbReference type="ARBA" id="ARBA00024536"/>
    </source>
</evidence>
<dbReference type="GO" id="GO:0005737">
    <property type="term" value="C:cytoplasm"/>
    <property type="evidence" value="ECO:0007669"/>
    <property type="project" value="UniProtKB-SubCell"/>
</dbReference>
<reference evidence="11" key="2">
    <citation type="submission" date="2023-01" db="EMBL/GenBank/DDBJ databases">
        <authorList>
            <person name="Sun Q."/>
            <person name="Evtushenko L."/>
        </authorList>
    </citation>
    <scope>NUCLEOTIDE SEQUENCE</scope>
    <source>
        <strain evidence="11">VKM B-2347</strain>
    </source>
</reference>
<dbReference type="PROSITE" id="PS00534">
    <property type="entry name" value="FERROCHELATASE"/>
    <property type="match status" value="1"/>
</dbReference>
<comment type="pathway">
    <text evidence="9 10">Porphyrin-containing compound metabolism; protoheme biosynthesis; protoheme from protoporphyrin-IX: step 1/1.</text>
</comment>
<dbReference type="GO" id="GO:0004325">
    <property type="term" value="F:ferrochelatase activity"/>
    <property type="evidence" value="ECO:0007669"/>
    <property type="project" value="UniProtKB-UniRule"/>
</dbReference>
<accession>A0A9W6J022</accession>
<keyword evidence="5 9" id="KW-0350">Heme biosynthesis</keyword>
<evidence type="ECO:0000256" key="9">
    <source>
        <dbReference type="HAMAP-Rule" id="MF_00323"/>
    </source>
</evidence>
<comment type="caution">
    <text evidence="11">The sequence shown here is derived from an EMBL/GenBank/DDBJ whole genome shotgun (WGS) entry which is preliminary data.</text>
</comment>
<dbReference type="CDD" id="cd03411">
    <property type="entry name" value="Ferrochelatase_N"/>
    <property type="match status" value="1"/>
</dbReference>
<dbReference type="PANTHER" id="PTHR11108">
    <property type="entry name" value="FERROCHELATASE"/>
    <property type="match status" value="1"/>
</dbReference>
<keyword evidence="6 9" id="KW-0456">Lyase</keyword>
<evidence type="ECO:0000313" key="11">
    <source>
        <dbReference type="EMBL" id="GLK67852.1"/>
    </source>
</evidence>
<comment type="catalytic activity">
    <reaction evidence="9 10">
        <text>heme b + 2 H(+) = protoporphyrin IX + Fe(2+)</text>
        <dbReference type="Rhea" id="RHEA:22584"/>
        <dbReference type="ChEBI" id="CHEBI:15378"/>
        <dbReference type="ChEBI" id="CHEBI:29033"/>
        <dbReference type="ChEBI" id="CHEBI:57306"/>
        <dbReference type="ChEBI" id="CHEBI:60344"/>
        <dbReference type="EC" id="4.98.1.1"/>
    </reaction>
</comment>
<keyword evidence="3 9" id="KW-0479">Metal-binding</keyword>
<dbReference type="RefSeq" id="WP_271168100.1">
    <property type="nucleotide sequence ID" value="NZ_BSFI01000007.1"/>
</dbReference>
<sequence length="349" mass="39168">MNASFPSNAVHLPADHPPVKVGRIGVLLVNLGTPDGTDYWSMRRYLKEFLSDRRVIETPRVIWWPLLNGIILTTRPGRKGRDYASIWNRERDESPLKTITRSQSEKLAASVASAAPQLMVDWAMRYGNPSMASRLDALQKAGCDRILLVPLYPQYAAATSATVCDKAFDALKAMRWQPALRVAPAWADDPVYIEAATTSLKQEIAKLAFEPDIVLASFHGVPKSYLLKGDPYHCQCHKTARLMREALGWDEKRFRITFQSRFGPTEWLQPYTDKTVEALAKEGVKNLAVCMPGFTADCLETLEEIAVENAEIFHHNGGANFAAIPCLNDSEEGMRVIEHVVRRELMGWI</sequence>
<evidence type="ECO:0000313" key="12">
    <source>
        <dbReference type="Proteomes" id="UP001143372"/>
    </source>
</evidence>
<evidence type="ECO:0000256" key="2">
    <source>
        <dbReference type="ARBA" id="ARBA00022490"/>
    </source>
</evidence>
<keyword evidence="12" id="KW-1185">Reference proteome</keyword>
<feature type="binding site" evidence="9">
    <location>
        <position position="219"/>
    </location>
    <ligand>
        <name>Fe(2+)</name>
        <dbReference type="ChEBI" id="CHEBI:29033"/>
    </ligand>
</feature>
<comment type="catalytic activity">
    <reaction evidence="8">
        <text>Fe-coproporphyrin III + 2 H(+) = coproporphyrin III + Fe(2+)</text>
        <dbReference type="Rhea" id="RHEA:49572"/>
        <dbReference type="ChEBI" id="CHEBI:15378"/>
        <dbReference type="ChEBI" id="CHEBI:29033"/>
        <dbReference type="ChEBI" id="CHEBI:68438"/>
        <dbReference type="ChEBI" id="CHEBI:131725"/>
        <dbReference type="EC" id="4.99.1.9"/>
    </reaction>
    <physiologicalReaction direction="right-to-left" evidence="8">
        <dbReference type="Rhea" id="RHEA:49574"/>
    </physiologicalReaction>
</comment>
<evidence type="ECO:0000256" key="4">
    <source>
        <dbReference type="ARBA" id="ARBA00023004"/>
    </source>
</evidence>
<dbReference type="HAMAP" id="MF_00323">
    <property type="entry name" value="Ferrochelatase"/>
    <property type="match status" value="1"/>
</dbReference>
<keyword evidence="4 9" id="KW-0408">Iron</keyword>
<dbReference type="AlphaFoldDB" id="A0A9W6J022"/>
<evidence type="ECO:0000256" key="7">
    <source>
        <dbReference type="ARBA" id="ARBA00023244"/>
    </source>
</evidence>
<evidence type="ECO:0000256" key="3">
    <source>
        <dbReference type="ARBA" id="ARBA00022723"/>
    </source>
</evidence>
<dbReference type="NCBIfam" id="TIGR00109">
    <property type="entry name" value="hemH"/>
    <property type="match status" value="1"/>
</dbReference>
<dbReference type="FunFam" id="3.40.50.1400:FF:000002">
    <property type="entry name" value="Ferrochelatase"/>
    <property type="match status" value="1"/>
</dbReference>
<comment type="subcellular location">
    <subcellularLocation>
        <location evidence="9 10">Cytoplasm</location>
    </subcellularLocation>
</comment>
<dbReference type="InterPro" id="IPR001015">
    <property type="entry name" value="Ferrochelatase"/>
</dbReference>